<name>A0A5N5SL26_9CRUS</name>
<dbReference type="EMBL" id="SEYY01024094">
    <property type="protein sequence ID" value="KAB7494390.1"/>
    <property type="molecule type" value="Genomic_DNA"/>
</dbReference>
<feature type="domain" description="DNA-PKcs N-terminal" evidence="1">
    <location>
        <begin position="4"/>
        <end position="60"/>
    </location>
</feature>
<organism evidence="2 3">
    <name type="scientific">Armadillidium nasatum</name>
    <dbReference type="NCBI Taxonomy" id="96803"/>
    <lineage>
        <taxon>Eukaryota</taxon>
        <taxon>Metazoa</taxon>
        <taxon>Ecdysozoa</taxon>
        <taxon>Arthropoda</taxon>
        <taxon>Crustacea</taxon>
        <taxon>Multicrustacea</taxon>
        <taxon>Malacostraca</taxon>
        <taxon>Eumalacostraca</taxon>
        <taxon>Peracarida</taxon>
        <taxon>Isopoda</taxon>
        <taxon>Oniscidea</taxon>
        <taxon>Crinocheta</taxon>
        <taxon>Armadillidiidae</taxon>
        <taxon>Armadillidium</taxon>
    </lineage>
</organism>
<dbReference type="AlphaFoldDB" id="A0A5N5SL26"/>
<evidence type="ECO:0000313" key="2">
    <source>
        <dbReference type="EMBL" id="KAB7494390.1"/>
    </source>
</evidence>
<dbReference type="InterPro" id="IPR046804">
    <property type="entry name" value="DNA-PKcs_N"/>
</dbReference>
<dbReference type="Proteomes" id="UP000326759">
    <property type="component" value="Unassembled WGS sequence"/>
</dbReference>
<reference evidence="2 3" key="1">
    <citation type="journal article" date="2019" name="PLoS Biol.">
        <title>Sex chromosomes control vertical transmission of feminizing Wolbachia symbionts in an isopod.</title>
        <authorList>
            <person name="Becking T."/>
            <person name="Chebbi M.A."/>
            <person name="Giraud I."/>
            <person name="Moumen B."/>
            <person name="Laverre T."/>
            <person name="Caubet Y."/>
            <person name="Peccoud J."/>
            <person name="Gilbert C."/>
            <person name="Cordaux R."/>
        </authorList>
    </citation>
    <scope>NUCLEOTIDE SEQUENCE [LARGE SCALE GENOMIC DNA]</scope>
    <source>
        <strain evidence="2">ANa2</strain>
        <tissue evidence="2">Whole body excluding digestive tract and cuticle</tissue>
    </source>
</reference>
<proteinExistence type="predicted"/>
<keyword evidence="3" id="KW-1185">Reference proteome</keyword>
<accession>A0A5N5SL26</accession>
<evidence type="ECO:0000259" key="1">
    <source>
        <dbReference type="Pfam" id="PF20500"/>
    </source>
</evidence>
<protein>
    <recommendedName>
        <fullName evidence="1">DNA-PKcs N-terminal domain-containing protein</fullName>
    </recommendedName>
</protein>
<sequence length="78" mass="8977">MPFSAALDLIFNHGAKFAEHLLQYHEVLFKWFIIWCRSSNRDDHKVGVKAMDTFIVVLANALELQDDDNGQGVQIFKL</sequence>
<gene>
    <name evidence="2" type="ORF">Anas_07028</name>
</gene>
<comment type="caution">
    <text evidence="2">The sequence shown here is derived from an EMBL/GenBank/DDBJ whole genome shotgun (WGS) entry which is preliminary data.</text>
</comment>
<evidence type="ECO:0000313" key="3">
    <source>
        <dbReference type="Proteomes" id="UP000326759"/>
    </source>
</evidence>
<dbReference type="Pfam" id="PF20500">
    <property type="entry name" value="DNA-PKcs_N"/>
    <property type="match status" value="1"/>
</dbReference>